<keyword evidence="2" id="KW-0813">Transport</keyword>
<evidence type="ECO:0000256" key="1">
    <source>
        <dbReference type="ARBA" id="ARBA00004651"/>
    </source>
</evidence>
<dbReference type="CDD" id="cd17319">
    <property type="entry name" value="MFS_ExuT_GudP_like"/>
    <property type="match status" value="1"/>
</dbReference>
<feature type="transmembrane region" description="Helical" evidence="6">
    <location>
        <begin position="401"/>
        <end position="422"/>
    </location>
</feature>
<sequence length="425" mass="47203">MQENVLEEKPTRRRFLMIFVLFIGIAVAFVDRVNVSVLAANDPFLMEMGIKGQPVQIGLMMSAFLAVYGLANITLAPLGDLIGPRKMMCICIVLMLISIFLSGIATTFMVLIIGRMILGIGEGMYYPQQSVYVRHWIPVQERGRANASWIIGQSVAPAIAMPLLTAIIAHYGWRANFYLCFVLTLIPLWLFWFHTTDKPQQSKKVNKAELTYIEAGMEEKQDNTNDKEKLSLIHRLKIISKNPHYWFLVVWYMCLQFNYWGLVSWIPAYLKVAKGFSWAEMGWIASLPFIVNIFTKAINGFINDKIGRCAPLLLVSMILGTFFMYTTTAIAGKYPSAICLALAVGFNSMATSSAWTLLQGLVPSKVLSTAGGTMNGISTGFSALSPVIIGFFISLFGSYDSGLYCLVAAGLLAICVSSFLTIKKY</sequence>
<feature type="transmembrane region" description="Helical" evidence="6">
    <location>
        <begin position="15"/>
        <end position="35"/>
    </location>
</feature>
<feature type="transmembrane region" description="Helical" evidence="6">
    <location>
        <begin position="334"/>
        <end position="358"/>
    </location>
</feature>
<gene>
    <name evidence="8" type="primary">sauU_2</name>
    <name evidence="8" type="ORF">SPACI_006970</name>
</gene>
<feature type="transmembrane region" description="Helical" evidence="6">
    <location>
        <begin position="309"/>
        <end position="328"/>
    </location>
</feature>
<protein>
    <submittedName>
        <fullName evidence="8">Sulfoacetate transporter SauU</fullName>
    </submittedName>
</protein>
<dbReference type="InterPro" id="IPR036259">
    <property type="entry name" value="MFS_trans_sf"/>
</dbReference>
<feature type="transmembrane region" description="Helical" evidence="6">
    <location>
        <begin position="87"/>
        <end position="104"/>
    </location>
</feature>
<feature type="transmembrane region" description="Helical" evidence="6">
    <location>
        <begin position="175"/>
        <end position="193"/>
    </location>
</feature>
<dbReference type="InterPro" id="IPR020846">
    <property type="entry name" value="MFS_dom"/>
</dbReference>
<dbReference type="Pfam" id="PF07690">
    <property type="entry name" value="MFS_1"/>
    <property type="match status" value="1"/>
</dbReference>
<evidence type="ECO:0000256" key="4">
    <source>
        <dbReference type="ARBA" id="ARBA00022989"/>
    </source>
</evidence>
<feature type="domain" description="Major facilitator superfamily (MFS) profile" evidence="7">
    <location>
        <begin position="17"/>
        <end position="425"/>
    </location>
</feature>
<keyword evidence="4 6" id="KW-1133">Transmembrane helix</keyword>
<evidence type="ECO:0000313" key="9">
    <source>
        <dbReference type="Proteomes" id="UP000216052"/>
    </source>
</evidence>
<dbReference type="PANTHER" id="PTHR11662">
    <property type="entry name" value="SOLUTE CARRIER FAMILY 17"/>
    <property type="match status" value="1"/>
</dbReference>
<name>A0ABZ3IXS5_SPOA4</name>
<organism evidence="8 9">
    <name type="scientific">Sporomusa acidovorans (strain ATCC 49682 / DSM 3132 / Mol)</name>
    <dbReference type="NCBI Taxonomy" id="1123286"/>
    <lineage>
        <taxon>Bacteria</taxon>
        <taxon>Bacillati</taxon>
        <taxon>Bacillota</taxon>
        <taxon>Negativicutes</taxon>
        <taxon>Selenomonadales</taxon>
        <taxon>Sporomusaceae</taxon>
        <taxon>Sporomusa</taxon>
    </lineage>
</organism>
<feature type="transmembrane region" description="Helical" evidence="6">
    <location>
        <begin position="245"/>
        <end position="270"/>
    </location>
</feature>
<evidence type="ECO:0000256" key="6">
    <source>
        <dbReference type="SAM" id="Phobius"/>
    </source>
</evidence>
<evidence type="ECO:0000259" key="7">
    <source>
        <dbReference type="PROSITE" id="PS50850"/>
    </source>
</evidence>
<keyword evidence="5 6" id="KW-0472">Membrane</keyword>
<comment type="subcellular location">
    <subcellularLocation>
        <location evidence="1">Cell membrane</location>
        <topology evidence="1">Multi-pass membrane protein</topology>
    </subcellularLocation>
</comment>
<dbReference type="EMBL" id="CP155571">
    <property type="protein sequence ID" value="XFO70698.1"/>
    <property type="molecule type" value="Genomic_DNA"/>
</dbReference>
<dbReference type="Gene3D" id="1.20.1250.20">
    <property type="entry name" value="MFS general substrate transporter like domains"/>
    <property type="match status" value="2"/>
</dbReference>
<accession>A0ABZ3IXS5</accession>
<evidence type="ECO:0000313" key="8">
    <source>
        <dbReference type="EMBL" id="XFO70698.1"/>
    </source>
</evidence>
<evidence type="ECO:0000256" key="3">
    <source>
        <dbReference type="ARBA" id="ARBA00022692"/>
    </source>
</evidence>
<keyword evidence="9" id="KW-1185">Reference proteome</keyword>
<dbReference type="Proteomes" id="UP000216052">
    <property type="component" value="Chromosome"/>
</dbReference>
<proteinExistence type="predicted"/>
<dbReference type="RefSeq" id="WP_211285243.1">
    <property type="nucleotide sequence ID" value="NZ_CP155571.1"/>
</dbReference>
<evidence type="ECO:0000256" key="2">
    <source>
        <dbReference type="ARBA" id="ARBA00022448"/>
    </source>
</evidence>
<feature type="transmembrane region" description="Helical" evidence="6">
    <location>
        <begin position="55"/>
        <end position="75"/>
    </location>
</feature>
<feature type="transmembrane region" description="Helical" evidence="6">
    <location>
        <begin position="370"/>
        <end position="395"/>
    </location>
</feature>
<reference evidence="8" key="1">
    <citation type="submission" date="2024-05" db="EMBL/GenBank/DDBJ databases">
        <title>Isolation and characterization of Sporomusa carbonis sp. nov., a carboxydotrophic hydrogenogen in the genus of Sporomusa isolated from a charcoal burning pile.</title>
        <authorList>
            <person name="Boeer T."/>
            <person name="Rosenbaum F."/>
            <person name="Eysell L."/>
            <person name="Mueller V."/>
            <person name="Daniel R."/>
            <person name="Poehlein A."/>
        </authorList>
    </citation>
    <scope>NUCLEOTIDE SEQUENCE [LARGE SCALE GENOMIC DNA]</scope>
    <source>
        <strain evidence="8">DSM 3132</strain>
    </source>
</reference>
<dbReference type="InterPro" id="IPR011701">
    <property type="entry name" value="MFS"/>
</dbReference>
<dbReference type="InterPro" id="IPR050382">
    <property type="entry name" value="MFS_Na/Anion_cotransporter"/>
</dbReference>
<keyword evidence="3 6" id="KW-0812">Transmembrane</keyword>
<dbReference type="SUPFAM" id="SSF103473">
    <property type="entry name" value="MFS general substrate transporter"/>
    <property type="match status" value="1"/>
</dbReference>
<feature type="transmembrane region" description="Helical" evidence="6">
    <location>
        <begin position="282"/>
        <end position="302"/>
    </location>
</feature>
<dbReference type="PANTHER" id="PTHR11662:SF399">
    <property type="entry name" value="FI19708P1-RELATED"/>
    <property type="match status" value="1"/>
</dbReference>
<evidence type="ECO:0000256" key="5">
    <source>
        <dbReference type="ARBA" id="ARBA00023136"/>
    </source>
</evidence>
<dbReference type="PROSITE" id="PS50850">
    <property type="entry name" value="MFS"/>
    <property type="match status" value="1"/>
</dbReference>